<sequence>MQKTLRYSAPIVGALALALSLAGCGTTSSTDARSPSAPASAQAVLDNPPAEFVPWLVKAGSICPQIGPPLLAAQIDEESGFEPHEPGATGTSGYSQLDPVIWSAFGSPVDTLGNPVGPAGTGDPNSVADSVMTLGKYMCFLSSSLDFLVDDGAITGTDNLAELYLAAFTGGLSTVTSERGFPSSSDLIRAQVDEVLAAEPAYRWIK</sequence>
<keyword evidence="3" id="KW-1185">Reference proteome</keyword>
<evidence type="ECO:0008006" key="4">
    <source>
        <dbReference type="Google" id="ProtNLM"/>
    </source>
</evidence>
<keyword evidence="1" id="KW-0732">Signal</keyword>
<protein>
    <recommendedName>
        <fullName evidence="4">Transglycosylase SLT domain-containing protein</fullName>
    </recommendedName>
</protein>
<reference evidence="2 3" key="1">
    <citation type="submission" date="2020-12" db="EMBL/GenBank/DDBJ databases">
        <title>Draft genome sequence of furan degrading bacterial strain FUR100.</title>
        <authorList>
            <person name="Woiski C."/>
        </authorList>
    </citation>
    <scope>NUCLEOTIDE SEQUENCE [LARGE SCALE GENOMIC DNA]</scope>
    <source>
        <strain evidence="2 3">FUR100</strain>
    </source>
</reference>
<dbReference type="InterPro" id="IPR023346">
    <property type="entry name" value="Lysozyme-like_dom_sf"/>
</dbReference>
<dbReference type="Proteomes" id="UP000627573">
    <property type="component" value="Unassembled WGS sequence"/>
</dbReference>
<dbReference type="Gene3D" id="1.10.530.10">
    <property type="match status" value="1"/>
</dbReference>
<accession>A0A8I0ZZG4</accession>
<evidence type="ECO:0000256" key="1">
    <source>
        <dbReference type="SAM" id="SignalP"/>
    </source>
</evidence>
<evidence type="ECO:0000313" key="2">
    <source>
        <dbReference type="EMBL" id="MBH5144237.1"/>
    </source>
</evidence>
<feature type="signal peptide" evidence="1">
    <location>
        <begin position="1"/>
        <end position="22"/>
    </location>
</feature>
<dbReference type="RefSeq" id="WP_149357582.1">
    <property type="nucleotide sequence ID" value="NZ_JAECSB010000057.1"/>
</dbReference>
<gene>
    <name evidence="2" type="ORF">I3517_16595</name>
</gene>
<feature type="chain" id="PRO_5039526297" description="Transglycosylase SLT domain-containing protein" evidence="1">
    <location>
        <begin position="23"/>
        <end position="206"/>
    </location>
</feature>
<dbReference type="EMBL" id="JAECSB010000057">
    <property type="protein sequence ID" value="MBH5144237.1"/>
    <property type="molecule type" value="Genomic_DNA"/>
</dbReference>
<name>A0A8I0ZZG4_RHOER</name>
<organism evidence="2 3">
    <name type="scientific">Rhodococcus erythropolis</name>
    <name type="common">Arthrobacter picolinophilus</name>
    <dbReference type="NCBI Taxonomy" id="1833"/>
    <lineage>
        <taxon>Bacteria</taxon>
        <taxon>Bacillati</taxon>
        <taxon>Actinomycetota</taxon>
        <taxon>Actinomycetes</taxon>
        <taxon>Mycobacteriales</taxon>
        <taxon>Nocardiaceae</taxon>
        <taxon>Rhodococcus</taxon>
        <taxon>Rhodococcus erythropolis group</taxon>
    </lineage>
</organism>
<evidence type="ECO:0000313" key="3">
    <source>
        <dbReference type="Proteomes" id="UP000627573"/>
    </source>
</evidence>
<proteinExistence type="predicted"/>
<comment type="caution">
    <text evidence="2">The sequence shown here is derived from an EMBL/GenBank/DDBJ whole genome shotgun (WGS) entry which is preliminary data.</text>
</comment>
<dbReference type="AlphaFoldDB" id="A0A8I0ZZG4"/>
<dbReference type="SUPFAM" id="SSF53955">
    <property type="entry name" value="Lysozyme-like"/>
    <property type="match status" value="1"/>
</dbReference>
<dbReference type="PROSITE" id="PS51257">
    <property type="entry name" value="PROKAR_LIPOPROTEIN"/>
    <property type="match status" value="1"/>
</dbReference>